<dbReference type="Pfam" id="PF00857">
    <property type="entry name" value="Isochorismatase"/>
    <property type="match status" value="1"/>
</dbReference>
<dbReference type="GeneID" id="78152065"/>
<dbReference type="Proteomes" id="UP000064525">
    <property type="component" value="Chromosome I"/>
</dbReference>
<reference evidence="2" key="2">
    <citation type="submission" date="2015-11" db="EMBL/GenBank/DDBJ databases">
        <authorList>
            <person name="Zhang Y."/>
            <person name="Guo Z."/>
        </authorList>
    </citation>
    <scope>NUCLEOTIDE SEQUENCE</scope>
    <source>
        <strain evidence="2">1</strain>
    </source>
</reference>
<evidence type="ECO:0000313" key="5">
    <source>
        <dbReference type="Proteomes" id="UP000064525"/>
    </source>
</evidence>
<dbReference type="InterPro" id="IPR050993">
    <property type="entry name" value="Isochorismatase_domain"/>
</dbReference>
<dbReference type="STRING" id="76936.BN2458_PEG1949"/>
<dbReference type="GO" id="GO:0008908">
    <property type="term" value="F:isochorismatase activity"/>
    <property type="evidence" value="ECO:0007669"/>
    <property type="project" value="UniProtKB-EC"/>
</dbReference>
<name>A0A099UDB0_9HELI</name>
<evidence type="ECO:0000313" key="2">
    <source>
        <dbReference type="EMBL" id="CUU40832.1"/>
    </source>
</evidence>
<dbReference type="PANTHER" id="PTHR14119:SF3">
    <property type="entry name" value="ISOCHORISMATASE DOMAIN-CONTAINING PROTEIN 2"/>
    <property type="match status" value="1"/>
</dbReference>
<dbReference type="SUPFAM" id="SSF52499">
    <property type="entry name" value="Isochorismatase-like hydrolases"/>
    <property type="match status" value="1"/>
</dbReference>
<dbReference type="OrthoDB" id="9796958at2"/>
<dbReference type="RefSeq" id="WP_034326923.1">
    <property type="nucleotide sequence ID" value="NZ_CAJTQN010000001.1"/>
</dbReference>
<dbReference type="AlphaFoldDB" id="A0A099UDB0"/>
<reference evidence="3 4" key="1">
    <citation type="journal article" date="2014" name="Genome Announc.">
        <title>Draft genome sequences of eight enterohepatic helicobacter species isolated from both laboratory and wild rodents.</title>
        <authorList>
            <person name="Sheh A."/>
            <person name="Shen Z."/>
            <person name="Fox J.G."/>
        </authorList>
    </citation>
    <scope>NUCLEOTIDE SEQUENCE [LARGE SCALE GENOMIC DNA]</scope>
    <source>
        <strain evidence="3 4">MIT 98-6810</strain>
    </source>
</reference>
<dbReference type="EMBL" id="LN907858">
    <property type="protein sequence ID" value="CUU40832.1"/>
    <property type="molecule type" value="Genomic_DNA"/>
</dbReference>
<dbReference type="KEGG" id="hty:BN2458_PEG1949"/>
<protein>
    <submittedName>
        <fullName evidence="2 3">Isochorismatase</fullName>
        <ecNumber evidence="2">3.3.2.1</ecNumber>
    </submittedName>
</protein>
<dbReference type="Gene3D" id="3.40.50.850">
    <property type="entry name" value="Isochorismatase-like"/>
    <property type="match status" value="1"/>
</dbReference>
<evidence type="ECO:0000259" key="1">
    <source>
        <dbReference type="Pfam" id="PF00857"/>
    </source>
</evidence>
<dbReference type="InterPro" id="IPR036380">
    <property type="entry name" value="Isochorismatase-like_sf"/>
</dbReference>
<dbReference type="Proteomes" id="UP000029925">
    <property type="component" value="Unassembled WGS sequence"/>
</dbReference>
<dbReference type="PANTHER" id="PTHR14119">
    <property type="entry name" value="HYDROLASE"/>
    <property type="match status" value="1"/>
</dbReference>
<gene>
    <name evidence="2" type="ORF">BN2458_PEG1949</name>
    <name evidence="3" type="ORF">LS75_003515</name>
</gene>
<evidence type="ECO:0000313" key="4">
    <source>
        <dbReference type="Proteomes" id="UP000029925"/>
    </source>
</evidence>
<dbReference type="EC" id="3.3.2.1" evidence="2"/>
<accession>A0A099UDB0</accession>
<organism evidence="2 5">
    <name type="scientific">Helicobacter typhlonius</name>
    <dbReference type="NCBI Taxonomy" id="76936"/>
    <lineage>
        <taxon>Bacteria</taxon>
        <taxon>Pseudomonadati</taxon>
        <taxon>Campylobacterota</taxon>
        <taxon>Epsilonproteobacteria</taxon>
        <taxon>Campylobacterales</taxon>
        <taxon>Helicobacteraceae</taxon>
        <taxon>Helicobacter</taxon>
    </lineage>
</organism>
<feature type="domain" description="Isochorismatase-like" evidence="1">
    <location>
        <begin position="10"/>
        <end position="158"/>
    </location>
</feature>
<dbReference type="InterPro" id="IPR000868">
    <property type="entry name" value="Isochorismatase-like_dom"/>
</dbReference>
<sequence length="181" mass="20149">MRSILKTKRTLFVCVDVQEKIIEHMAYKDKVIKNTNILLESATQLGIPTLVTEQYPKGLGKTHSTITIPKNARVLEKTSFGIFGDEKIASFIAQSKAKTLIFFGIETHICVLQSIIEARNLGYECLLAADACSSRDEQSHQLALNFFNTQGVVMLPTESILFRILGDCKHSSFKAISALIK</sequence>
<keyword evidence="4" id="KW-1185">Reference proteome</keyword>
<reference evidence="5" key="3">
    <citation type="submission" date="2015-11" db="EMBL/GenBank/DDBJ databases">
        <authorList>
            <person name="Anvar S.Y."/>
        </authorList>
    </citation>
    <scope>NUCLEOTIDE SEQUENCE [LARGE SCALE GENOMIC DNA]</scope>
</reference>
<evidence type="ECO:0000313" key="3">
    <source>
        <dbReference type="EMBL" id="TLD78835.1"/>
    </source>
</evidence>
<proteinExistence type="predicted"/>
<keyword evidence="2" id="KW-0378">Hydrolase</keyword>
<dbReference type="PATRIC" id="fig|76936.10.peg.1898"/>
<dbReference type="EMBL" id="JRPF02000003">
    <property type="protein sequence ID" value="TLD78835.1"/>
    <property type="molecule type" value="Genomic_DNA"/>
</dbReference>